<reference evidence="1 2" key="1">
    <citation type="journal article" date="2012" name="BMC Genomics">
        <title>Comparative genomic analysis and phylogenetic position of Theileria equi.</title>
        <authorList>
            <person name="Kappmeyer L.S."/>
            <person name="Thiagarajan M."/>
            <person name="Herndon D.R."/>
            <person name="Ramsay J.D."/>
            <person name="Caler E."/>
            <person name="Djikeng A."/>
            <person name="Gillespie J.J."/>
            <person name="Lau A.O."/>
            <person name="Roalson E.H."/>
            <person name="Silva J.C."/>
            <person name="Silva M.G."/>
            <person name="Suarez C.E."/>
            <person name="Ueti M.W."/>
            <person name="Nene V.M."/>
            <person name="Mealey R.H."/>
            <person name="Knowles D.P."/>
            <person name="Brayton K.A."/>
        </authorList>
    </citation>
    <scope>NUCLEOTIDE SEQUENCE [LARGE SCALE GENOMIC DNA]</scope>
    <source>
        <strain evidence="1 2">WA</strain>
    </source>
</reference>
<keyword evidence="2" id="KW-1185">Reference proteome</keyword>
<dbReference type="RefSeq" id="XP_004828809.1">
    <property type="nucleotide sequence ID" value="XM_004828752.1"/>
</dbReference>
<accession>L0AV65</accession>
<evidence type="ECO:0000313" key="2">
    <source>
        <dbReference type="Proteomes" id="UP000031512"/>
    </source>
</evidence>
<dbReference type="VEuPathDB" id="PiroplasmaDB:BEWA_019890"/>
<dbReference type="eggNOG" id="ENOG502QXU3">
    <property type="taxonomic scope" value="Eukaryota"/>
</dbReference>
<dbReference type="AlphaFoldDB" id="L0AV65"/>
<evidence type="ECO:0000313" key="1">
    <source>
        <dbReference type="EMBL" id="AFZ79143.1"/>
    </source>
</evidence>
<organism evidence="1 2">
    <name type="scientific">Theileria equi strain WA</name>
    <dbReference type="NCBI Taxonomy" id="1537102"/>
    <lineage>
        <taxon>Eukaryota</taxon>
        <taxon>Sar</taxon>
        <taxon>Alveolata</taxon>
        <taxon>Apicomplexa</taxon>
        <taxon>Aconoidasida</taxon>
        <taxon>Piroplasmida</taxon>
        <taxon>Theileriidae</taxon>
        <taxon>Theileria</taxon>
    </lineage>
</organism>
<protein>
    <submittedName>
        <fullName evidence="1">Uncharacterized protein</fullName>
    </submittedName>
</protein>
<dbReference type="Proteomes" id="UP000031512">
    <property type="component" value="Chromosome 1"/>
</dbReference>
<proteinExistence type="predicted"/>
<dbReference type="EMBL" id="CP001669">
    <property type="protein sequence ID" value="AFZ79143.1"/>
    <property type="molecule type" value="Genomic_DNA"/>
</dbReference>
<dbReference type="GeneID" id="15806246"/>
<gene>
    <name evidence="1" type="ORF">BEWA_019890</name>
</gene>
<name>L0AV65_THEEQ</name>
<dbReference type="KEGG" id="beq:BEWA_019890"/>
<sequence length="667" mass="75879">MGSNPNRPNSYSNMNENQLNRPKTRYYVQSQNMNALAAQSSPTRRYVDNGMNNIRQNYQNFLNSANYPLQNVSQVSVPNLQMKQVPVTATIHNPNYPQYGLVGNSVMQGQILSHNPILPTNRQPMVQNQQGSAMFRPTTAAEKHISYPQPNISQNNIQPGLATLSPKPRIILAQGNNPYNLEMTGRTNVTNQIQYTQQANLQAAMNNQMIMNFNKVSNQPFGNQGLPLQSLMSQNPRNSGSIPVMRANFPNNMRTDMYKIPHPKANYNMQYEVASQIMQRPKMGNMRMESKTVNIPTTTSKIKDEELLQFTALEAKRKANDMVSQSVLNDAESVSDDKIQSVSNEVLVESQSSINIQIDLPNPLDFFACIQINKRCKIPDEHKLVSFEYRIPIEHYSLVLKRLRSLYVSTIEYPVYVETDPTDLSLPTDGTEYSTPSETNIAENKSTTYQDKNSEEVKQTDGLEVKCEEEKKCNFIANKIRLEHEKTILPIPIRNYENISHEELEKLLNILNTSDCKILKEHKLTKYRVRTFIHTDGTTQNQFILCSNITNEGTVLNTVLHQFGTFSINNTNKFKTPLFSIIHSGHANPAFLLERGTNQIKKISKTVLQHYQTSRSFDLYCIKNDIHFSVQLSRYSYGINLQSPTFSKFTIMCPANQLPTLLGVLNS</sequence>